<sequence>MTAEEDEELVRKVLADSEVEFERAQWDNLDVHMALSATGDVAIPELKEMEEPDDAEPQWNPTLVGQSLTWTTMLPITPELVSGPAMRVGANMWSSPHVLPQVGIVPCGDGDDSCTVAALIPHIHNPGNNFLLHVFDTRTQVWTSKKLHVKSPQRDFPVKMLMERDHQHKASSFATCSVACRCHFAMKQINASDSSEEDRSLLPDGKLDYRQVDADLSDSYDDWHKECTLQAFDVTIDGHTESELLPDAGDDQELRGLQNLIVSGPYFGSDNSSDIIYLTARVKFLHPNSWVLAVDIKNTKFLCSSGYMEPLILNPSALV</sequence>
<dbReference type="AlphaFoldDB" id="M8BR29"/>
<evidence type="ECO:0000313" key="1">
    <source>
        <dbReference type="EnsemblPlants" id="EMT24449"/>
    </source>
</evidence>
<name>M8BR29_AEGTA</name>
<dbReference type="PANTHER" id="PTHR33074">
    <property type="entry name" value="EXPRESSED PROTEIN-RELATED"/>
    <property type="match status" value="1"/>
</dbReference>
<organism evidence="1">
    <name type="scientific">Aegilops tauschii</name>
    <name type="common">Tausch's goatgrass</name>
    <name type="synonym">Aegilops squarrosa</name>
    <dbReference type="NCBI Taxonomy" id="37682"/>
    <lineage>
        <taxon>Eukaryota</taxon>
        <taxon>Viridiplantae</taxon>
        <taxon>Streptophyta</taxon>
        <taxon>Embryophyta</taxon>
        <taxon>Tracheophyta</taxon>
        <taxon>Spermatophyta</taxon>
        <taxon>Magnoliopsida</taxon>
        <taxon>Liliopsida</taxon>
        <taxon>Poales</taxon>
        <taxon>Poaceae</taxon>
        <taxon>BOP clade</taxon>
        <taxon>Pooideae</taxon>
        <taxon>Triticodae</taxon>
        <taxon>Triticeae</taxon>
        <taxon>Triticinae</taxon>
        <taxon>Aegilops</taxon>
    </lineage>
</organism>
<proteinExistence type="predicted"/>
<accession>M8BR29</accession>
<dbReference type="EnsemblPlants" id="EMT24449">
    <property type="protein sequence ID" value="EMT24449"/>
    <property type="gene ID" value="F775_25027"/>
</dbReference>
<protein>
    <recommendedName>
        <fullName evidence="2">DUF1618 domain-containing protein</fullName>
    </recommendedName>
</protein>
<reference evidence="1" key="1">
    <citation type="submission" date="2015-06" db="UniProtKB">
        <authorList>
            <consortium name="EnsemblPlants"/>
        </authorList>
    </citation>
    <scope>IDENTIFICATION</scope>
</reference>
<evidence type="ECO:0008006" key="2">
    <source>
        <dbReference type="Google" id="ProtNLM"/>
    </source>
</evidence>